<dbReference type="EMBL" id="JBHLTN010000007">
    <property type="protein sequence ID" value="MFC0591971.1"/>
    <property type="molecule type" value="Genomic_DNA"/>
</dbReference>
<evidence type="ECO:0000259" key="1">
    <source>
        <dbReference type="SMART" id="SM00953"/>
    </source>
</evidence>
<sequence>MPEALAFWRIATDTPDYTADDASGTGAQRSGGRWNARGTPLLYASSTRALACLETVVHLGGGLALPLNRYLVRVDVPADVWAERTVFDAAVHVGWDALPPGRVSIAWGTAWAQGGASCVAEVPSVVVPEEGNLLVNPRHPQAGRIRLAKLRRWLYDPRAARAMAPEKS</sequence>
<dbReference type="Proteomes" id="UP001589834">
    <property type="component" value="Unassembled WGS sequence"/>
</dbReference>
<organism evidence="2 3">
    <name type="scientific">Ottowia pentelensis</name>
    <dbReference type="NCBI Taxonomy" id="511108"/>
    <lineage>
        <taxon>Bacteria</taxon>
        <taxon>Pseudomonadati</taxon>
        <taxon>Pseudomonadota</taxon>
        <taxon>Betaproteobacteria</taxon>
        <taxon>Burkholderiales</taxon>
        <taxon>Comamonadaceae</taxon>
        <taxon>Ottowia</taxon>
    </lineage>
</organism>
<reference evidence="2 3" key="1">
    <citation type="submission" date="2024-09" db="EMBL/GenBank/DDBJ databases">
        <authorList>
            <person name="Sun Q."/>
            <person name="Mori K."/>
        </authorList>
    </citation>
    <scope>NUCLEOTIDE SEQUENCE [LARGE SCALE GENOMIC DNA]</scope>
    <source>
        <strain evidence="2 3">NCAIM B.02336</strain>
    </source>
</reference>
<proteinExistence type="predicted"/>
<name>A0ABV6PQ58_9BURK</name>
<evidence type="ECO:0000313" key="2">
    <source>
        <dbReference type="EMBL" id="MFC0591971.1"/>
    </source>
</evidence>
<comment type="caution">
    <text evidence="2">The sequence shown here is derived from an EMBL/GenBank/DDBJ whole genome shotgun (WGS) entry which is preliminary data.</text>
</comment>
<dbReference type="InterPro" id="IPR014914">
    <property type="entry name" value="RES_dom"/>
</dbReference>
<protein>
    <submittedName>
        <fullName evidence="2">RES family NAD+ phosphorylase</fullName>
    </submittedName>
</protein>
<keyword evidence="3" id="KW-1185">Reference proteome</keyword>
<dbReference type="SMART" id="SM00953">
    <property type="entry name" value="RES"/>
    <property type="match status" value="1"/>
</dbReference>
<feature type="domain" description="RES" evidence="1">
    <location>
        <begin position="21"/>
        <end position="149"/>
    </location>
</feature>
<evidence type="ECO:0000313" key="3">
    <source>
        <dbReference type="Proteomes" id="UP001589834"/>
    </source>
</evidence>
<gene>
    <name evidence="2" type="ORF">ACFFGG_05310</name>
</gene>
<accession>A0ABV6PQ58</accession>
<dbReference type="Pfam" id="PF08808">
    <property type="entry name" value="RES"/>
    <property type="match status" value="1"/>
</dbReference>
<dbReference type="RefSeq" id="WP_293224047.1">
    <property type="nucleotide sequence ID" value="NZ_JBHLTN010000007.1"/>
</dbReference>